<feature type="domain" description="Bro-N" evidence="2">
    <location>
        <begin position="1"/>
        <end position="116"/>
    </location>
</feature>
<accession>A0A7Y0MUM3</accession>
<dbReference type="InterPro" id="IPR003497">
    <property type="entry name" value="BRO_N_domain"/>
</dbReference>
<proteinExistence type="predicted"/>
<dbReference type="PROSITE" id="PS51750">
    <property type="entry name" value="BRO_N"/>
    <property type="match status" value="1"/>
</dbReference>
<evidence type="ECO:0000313" key="4">
    <source>
        <dbReference type="Proteomes" id="UP000565155"/>
    </source>
</evidence>
<name>A0A7Y0MUM3_VIBAL</name>
<gene>
    <name evidence="3" type="ORF">HKB35_08560</name>
</gene>
<dbReference type="RefSeq" id="WP_020840924.1">
    <property type="nucleotide sequence ID" value="NZ_JABCMA010000006.1"/>
</dbReference>
<protein>
    <recommendedName>
        <fullName evidence="2">Bro-N domain-containing protein</fullName>
    </recommendedName>
</protein>
<reference evidence="3 4" key="1">
    <citation type="submission" date="2020-04" db="EMBL/GenBank/DDBJ databases">
        <title>Whole-genome sequencing of Vibrio spp. from China reveals different genetic environments of blaCTX-M-14 among diverse lineages.</title>
        <authorList>
            <person name="Zheng Z."/>
            <person name="Ye L."/>
            <person name="Chen S."/>
        </authorList>
    </citation>
    <scope>NUCLEOTIDE SEQUENCE [LARGE SCALE GENOMIC DNA]</scope>
    <source>
        <strain evidence="3 4">Vb1636</strain>
    </source>
</reference>
<evidence type="ECO:0000313" key="3">
    <source>
        <dbReference type="EMBL" id="NMR73663.1"/>
    </source>
</evidence>
<dbReference type="Pfam" id="PF02498">
    <property type="entry name" value="Bro-N"/>
    <property type="match status" value="1"/>
</dbReference>
<sequence>MNITKFNKPIFGDLTVIIDMDNDPWFIGNEVGAMLGLVNARDAVNRYVSEQDKKPLKQLMAEFPTSSCSTLELNQRLTVINEAGMYDLILSSQAPKGKPFQRWITHEVLPNIRKHGSYSLTEQPRTSAEWLLEQAKALVEQEKQTKQAIETANDAHRRIDELERNFIPAGYAIVSGLGIHYGLSNQKAKELVEAYDVPTRPITVNSGTFPVLTKMVLIEDFKAALKKEIQLLSLSDTGLWFAGGQLGRFAAKGRVLELFKKYQETLAVI</sequence>
<dbReference type="EMBL" id="JABCMA010000006">
    <property type="protein sequence ID" value="NMR73663.1"/>
    <property type="molecule type" value="Genomic_DNA"/>
</dbReference>
<dbReference type="SMART" id="SM01040">
    <property type="entry name" value="Bro-N"/>
    <property type="match status" value="1"/>
</dbReference>
<comment type="caution">
    <text evidence="3">The sequence shown here is derived from an EMBL/GenBank/DDBJ whole genome shotgun (WGS) entry which is preliminary data.</text>
</comment>
<dbReference type="PANTHER" id="PTHR36180:SF2">
    <property type="entry name" value="BRO FAMILY PROTEIN"/>
    <property type="match status" value="1"/>
</dbReference>
<organism evidence="3 4">
    <name type="scientific">Vibrio alginolyticus</name>
    <dbReference type="NCBI Taxonomy" id="663"/>
    <lineage>
        <taxon>Bacteria</taxon>
        <taxon>Pseudomonadati</taxon>
        <taxon>Pseudomonadota</taxon>
        <taxon>Gammaproteobacteria</taxon>
        <taxon>Vibrionales</taxon>
        <taxon>Vibrionaceae</taxon>
        <taxon>Vibrio</taxon>
    </lineage>
</organism>
<dbReference type="AlphaFoldDB" id="A0A7Y0MUM3"/>
<dbReference type="Proteomes" id="UP000565155">
    <property type="component" value="Unassembled WGS sequence"/>
</dbReference>
<feature type="coiled-coil region" evidence="1">
    <location>
        <begin position="132"/>
        <end position="165"/>
    </location>
</feature>
<keyword evidence="1" id="KW-0175">Coiled coil</keyword>
<dbReference type="PANTHER" id="PTHR36180">
    <property type="entry name" value="DNA-BINDING PROTEIN-RELATED-RELATED"/>
    <property type="match status" value="1"/>
</dbReference>
<evidence type="ECO:0000256" key="1">
    <source>
        <dbReference type="SAM" id="Coils"/>
    </source>
</evidence>
<evidence type="ECO:0000259" key="2">
    <source>
        <dbReference type="PROSITE" id="PS51750"/>
    </source>
</evidence>